<accession>A0ACB5R8F6</accession>
<dbReference type="Proteomes" id="UP001058074">
    <property type="component" value="Unassembled WGS sequence"/>
</dbReference>
<dbReference type="EMBL" id="BROD01000001">
    <property type="protein sequence ID" value="GKX65478.1"/>
    <property type="molecule type" value="Genomic_DNA"/>
</dbReference>
<reference evidence="1" key="1">
    <citation type="journal article" date="2025" name="Int. J. Syst. Evol. Microbiol.">
        <title>Inconstantimicrobium mannanitabidum sp. nov., a novel member of the family Clostridiaceae isolated from anoxic soil under the treatment of reductive soil disinfestation.</title>
        <authorList>
            <person name="Ueki A."/>
            <person name="Tonouchi A."/>
            <person name="Honma S."/>
            <person name="Kaku N."/>
            <person name="Ueki K."/>
        </authorList>
    </citation>
    <scope>NUCLEOTIDE SEQUENCE</scope>
    <source>
        <strain evidence="1">TW13</strain>
    </source>
</reference>
<protein>
    <submittedName>
        <fullName evidence="1">Flavodoxin</fullName>
    </submittedName>
</protein>
<evidence type="ECO:0000313" key="1">
    <source>
        <dbReference type="EMBL" id="GKX65478.1"/>
    </source>
</evidence>
<sequence length="661" mass="76366">MNDKKVLLALYHDSADNHMNILERFDGWKYQVHVFDNVDIQAAGDIELKPILWKILKENPKKYEISIISDIEKLILDLHKKHSWDYNSFIFDNNTEVNQCTAKSNNDNVCELNFNLYSLKKWEKCNYSNIFNQLADFEFSFSKLTNFLNSAEEISDDYDELLSNYYKVDYKANKIKEYILDLDRNTIDNIEKTICEKFNAANELLKIYLSSFLLNTFKKSEYAEMILNTAINSKSLDANNRFFIRYQLISAGFTDINISNAVRGELQKQLYDKVFEEFSQNVGEYKFIPKKKRNEDLVFVITSQFLTLEHGPTKTALDRCYSLIKYMNKRVILINTAELLTARGIVAMNNITFGSNIAEYTKLDKFPYKDIEVPYYQPNCAMPDVSECINILNLVKKYKPYMIFNIGGNSVVADLSSKIVPTVTISTAGGYAVPPSKGQFFVIGRKPTENDYNQVISQGNKKEALIESLFTFDLKAQEHEYTRKEFTVPEDKFIIAMIGGRLQREVDEEFLDILDKLALKGAFIVSIGGYNLSERHQLKYINLKDNFKDLGFQEDILACIEQVDLYINPNRIGGGTSAVEAMYKSKPVLALNHGDVSILVEDEFTVDDYDEMLEVADKYINDRNFYDDKSKKAKKRAAELMDTKKHFRNLYNTIESSPLFK</sequence>
<evidence type="ECO:0000313" key="2">
    <source>
        <dbReference type="Proteomes" id="UP001058074"/>
    </source>
</evidence>
<gene>
    <name evidence="1" type="ORF">rsdtw13_07360</name>
</gene>
<name>A0ACB5R8F6_9CLOT</name>
<organism evidence="1 2">
    <name type="scientific">Inconstantimicrobium mannanitabidum</name>
    <dbReference type="NCBI Taxonomy" id="1604901"/>
    <lineage>
        <taxon>Bacteria</taxon>
        <taxon>Bacillati</taxon>
        <taxon>Bacillota</taxon>
        <taxon>Clostridia</taxon>
        <taxon>Eubacteriales</taxon>
        <taxon>Clostridiaceae</taxon>
        <taxon>Inconstantimicrobium</taxon>
    </lineage>
</organism>
<proteinExistence type="predicted"/>
<keyword evidence="2" id="KW-1185">Reference proteome</keyword>
<comment type="caution">
    <text evidence="1">The sequence shown here is derived from an EMBL/GenBank/DDBJ whole genome shotgun (WGS) entry which is preliminary data.</text>
</comment>